<sequence length="85" mass="9387">MATAHSLGCHIRMSLVRGGAIYTSYTGKTEKMNVLLLSLLSHRCLLSNFAQQTARGPALAHQLTAEERTASDSKLLLQVRRQILH</sequence>
<reference evidence="1 2" key="1">
    <citation type="journal article" date="2021" name="Elife">
        <title>Chloroplast acquisition without the gene transfer in kleptoplastic sea slugs, Plakobranchus ocellatus.</title>
        <authorList>
            <person name="Maeda T."/>
            <person name="Takahashi S."/>
            <person name="Yoshida T."/>
            <person name="Shimamura S."/>
            <person name="Takaki Y."/>
            <person name="Nagai Y."/>
            <person name="Toyoda A."/>
            <person name="Suzuki Y."/>
            <person name="Arimoto A."/>
            <person name="Ishii H."/>
            <person name="Satoh N."/>
            <person name="Nishiyama T."/>
            <person name="Hasebe M."/>
            <person name="Maruyama T."/>
            <person name="Minagawa J."/>
            <person name="Obokata J."/>
            <person name="Shigenobu S."/>
        </authorList>
    </citation>
    <scope>NUCLEOTIDE SEQUENCE [LARGE SCALE GENOMIC DNA]</scope>
</reference>
<keyword evidence="2" id="KW-1185">Reference proteome</keyword>
<comment type="caution">
    <text evidence="1">The sequence shown here is derived from an EMBL/GenBank/DDBJ whole genome shotgun (WGS) entry which is preliminary data.</text>
</comment>
<accession>A0AAV3ZSA5</accession>
<organism evidence="1 2">
    <name type="scientific">Plakobranchus ocellatus</name>
    <dbReference type="NCBI Taxonomy" id="259542"/>
    <lineage>
        <taxon>Eukaryota</taxon>
        <taxon>Metazoa</taxon>
        <taxon>Spiralia</taxon>
        <taxon>Lophotrochozoa</taxon>
        <taxon>Mollusca</taxon>
        <taxon>Gastropoda</taxon>
        <taxon>Heterobranchia</taxon>
        <taxon>Euthyneura</taxon>
        <taxon>Panpulmonata</taxon>
        <taxon>Sacoglossa</taxon>
        <taxon>Placobranchoidea</taxon>
        <taxon>Plakobranchidae</taxon>
        <taxon>Plakobranchus</taxon>
    </lineage>
</organism>
<evidence type="ECO:0000313" key="2">
    <source>
        <dbReference type="Proteomes" id="UP000735302"/>
    </source>
</evidence>
<protein>
    <submittedName>
        <fullName evidence="1">Uncharacterized protein</fullName>
    </submittedName>
</protein>
<dbReference type="EMBL" id="BLXT01002832">
    <property type="protein sequence ID" value="GFN98218.1"/>
    <property type="molecule type" value="Genomic_DNA"/>
</dbReference>
<proteinExistence type="predicted"/>
<dbReference type="Proteomes" id="UP000735302">
    <property type="component" value="Unassembled WGS sequence"/>
</dbReference>
<name>A0AAV3ZSA5_9GAST</name>
<gene>
    <name evidence="1" type="ORF">PoB_002472400</name>
</gene>
<evidence type="ECO:0000313" key="1">
    <source>
        <dbReference type="EMBL" id="GFN98218.1"/>
    </source>
</evidence>
<dbReference type="AlphaFoldDB" id="A0AAV3ZSA5"/>